<name>A0A848NC14_9BURK</name>
<reference evidence="1 2" key="1">
    <citation type="submission" date="2020-04" db="EMBL/GenBank/DDBJ databases">
        <title>Achromobacter ruhlandii genome sequencing and assembly.</title>
        <authorList>
            <person name="Martins R.C.R."/>
            <person name="Perdigao-Neto L.V."/>
            <person name="Levin A.S.S."/>
            <person name="Costa S.F."/>
        </authorList>
    </citation>
    <scope>NUCLEOTIDE SEQUENCE [LARGE SCALE GENOMIC DNA]</scope>
    <source>
        <strain evidence="1 2">9035ralo</strain>
    </source>
</reference>
<evidence type="ECO:0000313" key="1">
    <source>
        <dbReference type="EMBL" id="NMU88420.1"/>
    </source>
</evidence>
<protein>
    <recommendedName>
        <fullName evidence="3">DUF2793 domain-containing protein</fullName>
    </recommendedName>
</protein>
<organism evidence="1 2">
    <name type="scientific">Achromobacter ruhlandii</name>
    <dbReference type="NCBI Taxonomy" id="72557"/>
    <lineage>
        <taxon>Bacteria</taxon>
        <taxon>Pseudomonadati</taxon>
        <taxon>Pseudomonadota</taxon>
        <taxon>Betaproteobacteria</taxon>
        <taxon>Burkholderiales</taxon>
        <taxon>Alcaligenaceae</taxon>
        <taxon>Achromobacter</taxon>
    </lineage>
</organism>
<accession>A0A848NC14</accession>
<dbReference type="RefSeq" id="WP_169535662.1">
    <property type="nucleotide sequence ID" value="NZ_JABBZE010000002.1"/>
</dbReference>
<comment type="caution">
    <text evidence="1">The sequence shown here is derived from an EMBL/GenBank/DDBJ whole genome shotgun (WGS) entry which is preliminary data.</text>
</comment>
<dbReference type="Proteomes" id="UP000542405">
    <property type="component" value="Unassembled WGS sequence"/>
</dbReference>
<dbReference type="AlphaFoldDB" id="A0A848NC14"/>
<gene>
    <name evidence="1" type="ORF">HGQ98_00770</name>
</gene>
<proteinExistence type="predicted"/>
<sequence length="320" mass="32938">MVQQANGAIQTVATDFAGDSDPAAIAPPFSKWANTTTGVLFRRNAAGTAWVEIGRVLERPLYISDGASGVLPTGGFRNKLINGLLSINQRAVSGTVTLAAGAYGHDMFKAGSGGCTYTFSTANGVTTLNITAGTLVQVVEGSSILGGSHVLSWQGTTQGRINAGSFSSAPVVATLGGGANASVEFGTGTLSLPQLEAGSTPNIFEVRPMYAELKAARWYYRLDTFKANEWQIVATPSGGGVLMMYPMGEAMRIAAPTVSIDAAAWQAFIGGSWVTMNVNAAVVVGNQVQISWVTPGGAPASGVMLARTAIGCRVILDAGL</sequence>
<evidence type="ECO:0000313" key="2">
    <source>
        <dbReference type="Proteomes" id="UP000542405"/>
    </source>
</evidence>
<dbReference type="EMBL" id="JABBZE010000002">
    <property type="protein sequence ID" value="NMU88420.1"/>
    <property type="molecule type" value="Genomic_DNA"/>
</dbReference>
<evidence type="ECO:0008006" key="3">
    <source>
        <dbReference type="Google" id="ProtNLM"/>
    </source>
</evidence>